<reference evidence="1 2" key="1">
    <citation type="submission" date="2020-01" db="EMBL/GenBank/DDBJ databases">
        <authorList>
            <person name="Rodrigo-Torres L."/>
            <person name="Arahal R. D."/>
            <person name="Lucena T."/>
        </authorList>
    </citation>
    <scope>NUCLEOTIDE SEQUENCE [LARGE SCALE GENOMIC DNA]</scope>
    <source>
        <strain evidence="1 2">CECT 9393</strain>
    </source>
</reference>
<evidence type="ECO:0000313" key="2">
    <source>
        <dbReference type="Proteomes" id="UP000445309"/>
    </source>
</evidence>
<name>A0A6N4XW73_9FLAO</name>
<dbReference type="AlphaFoldDB" id="A0A6N4XW73"/>
<sequence length="47" mass="5424">MKKQNEKMQKKLSLKKLQLMKINNLKIIKGGQTDNTGGTSFKTQDTW</sequence>
<keyword evidence="2" id="KW-1185">Reference proteome</keyword>
<gene>
    <name evidence="1" type="ORF">CHRY9393_03202</name>
</gene>
<evidence type="ECO:0000313" key="1">
    <source>
        <dbReference type="EMBL" id="CAA7392482.1"/>
    </source>
</evidence>
<protein>
    <submittedName>
        <fullName evidence="1">Uncharacterized protein</fullName>
    </submittedName>
</protein>
<dbReference type="EMBL" id="CACVBY010000110">
    <property type="protein sequence ID" value="CAA7392482.1"/>
    <property type="molecule type" value="Genomic_DNA"/>
</dbReference>
<dbReference type="RefSeq" id="WP_162074157.1">
    <property type="nucleotide sequence ID" value="NZ_CACVBY010000110.1"/>
</dbReference>
<proteinExistence type="predicted"/>
<organism evidence="1 2">
    <name type="scientific">Chryseobacterium fistulae</name>
    <dbReference type="NCBI Taxonomy" id="2675058"/>
    <lineage>
        <taxon>Bacteria</taxon>
        <taxon>Pseudomonadati</taxon>
        <taxon>Bacteroidota</taxon>
        <taxon>Flavobacteriia</taxon>
        <taxon>Flavobacteriales</taxon>
        <taxon>Weeksellaceae</taxon>
        <taxon>Chryseobacterium group</taxon>
        <taxon>Chryseobacterium</taxon>
    </lineage>
</organism>
<accession>A0A6N4XW73</accession>
<dbReference type="Proteomes" id="UP000445309">
    <property type="component" value="Unassembled WGS sequence"/>
</dbReference>